<protein>
    <submittedName>
        <fullName evidence="1">Uncharacterized protein</fullName>
    </submittedName>
</protein>
<accession>A0AAD2H797</accession>
<dbReference type="Proteomes" id="UP001295794">
    <property type="component" value="Unassembled WGS sequence"/>
</dbReference>
<evidence type="ECO:0000313" key="2">
    <source>
        <dbReference type="Proteomes" id="UP001295794"/>
    </source>
</evidence>
<reference evidence="1" key="1">
    <citation type="submission" date="2023-11" db="EMBL/GenBank/DDBJ databases">
        <authorList>
            <person name="De Vega J J."/>
            <person name="De Vega J J."/>
        </authorList>
    </citation>
    <scope>NUCLEOTIDE SEQUENCE</scope>
</reference>
<gene>
    <name evidence="1" type="ORF">MYCIT1_LOCUS14778</name>
</gene>
<dbReference type="AlphaFoldDB" id="A0AAD2H797"/>
<proteinExistence type="predicted"/>
<evidence type="ECO:0000313" key="1">
    <source>
        <dbReference type="EMBL" id="CAK5270397.1"/>
    </source>
</evidence>
<dbReference type="EMBL" id="CAVNYO010000166">
    <property type="protein sequence ID" value="CAK5270397.1"/>
    <property type="molecule type" value="Genomic_DNA"/>
</dbReference>
<keyword evidence="2" id="KW-1185">Reference proteome</keyword>
<sequence>MLIADVGDEEGGRLLLNTRLFCPLQSALQRTLAQQSICLRFRHPNPLALANSPA</sequence>
<name>A0AAD2H797_9AGAR</name>
<organism evidence="1 2">
    <name type="scientific">Mycena citricolor</name>
    <dbReference type="NCBI Taxonomy" id="2018698"/>
    <lineage>
        <taxon>Eukaryota</taxon>
        <taxon>Fungi</taxon>
        <taxon>Dikarya</taxon>
        <taxon>Basidiomycota</taxon>
        <taxon>Agaricomycotina</taxon>
        <taxon>Agaricomycetes</taxon>
        <taxon>Agaricomycetidae</taxon>
        <taxon>Agaricales</taxon>
        <taxon>Marasmiineae</taxon>
        <taxon>Mycenaceae</taxon>
        <taxon>Mycena</taxon>
    </lineage>
</organism>
<comment type="caution">
    <text evidence="1">The sequence shown here is derived from an EMBL/GenBank/DDBJ whole genome shotgun (WGS) entry which is preliminary data.</text>
</comment>